<evidence type="ECO:0000313" key="4">
    <source>
        <dbReference type="Proteomes" id="UP000282435"/>
    </source>
</evidence>
<dbReference type="RefSeq" id="WP_126983417.1">
    <property type="nucleotide sequence ID" value="NZ_CP034670.1"/>
</dbReference>
<sequence>MRPNTLNMINGAGFGAKLNPVGYIESSAQWNIASVFASLGGTDHFDKNKITNLIGDKNIDFVANNWFVGLKQPGQTIETFIEKASLYETFGHASGQMSDAMVVASLFAALDSRLDNSVQTIFEKLMPLFKAAAGQENLSLERLVYMLDKLLHGNNAVNISDPDNRNGLYERVTALKNTITKLRQKNGNFRIELLTDHQDLLQKATQDNEEGKAYRYALRELNPFAVIGADYSQHGNLGLHSSANLGGMTEAYLNSRKEMLNWQNIYGLFNVKYDKRLNDNTITEGLRSSYHLEIVNQIKEKLPSYDSLNMLPANSKGDWVYEDTALGLKLDIDGRNSTDLSRHYIRFGGNAEGNLSGGDLEDRLFGDNRDNTLAGNQGNDYMEGGIGNDTYYIEDSDTVVDSDGKGKIIFRESGLASAILPTVQAEHFVRSEGETEIWNSADENGKTDNRLTARKIGNDLEIWRSNSINDKVLIKNFFRQASAANNGSLSLLGITLADAVPTEERPFLDTVAYAGEANLYNTFNLSGQQRFSIIGGSRDDLVFANGAQAARIDAGAGNDRIYGSYGADTIYGGSGSDYINGSPGVIAGTGRTAEQQAEDRDFLVGGAGRDVVVGMAGDDIIHTGEVGEHLLTAGSGEAGDLASGGLGDDKIYGSIANDLLAGSEGGDTVYGGAGDDVILGDALYRLASRSLTVYQEGTITGPEYGPGSGIGGIGHVAPPSYHTPGWAWNIIIRMANGNTGCPMPPPALIRIWTNGRFPSTTKRATMPSLRPSLPSMKTTGWLQAAVPTIYTADTVTT</sequence>
<dbReference type="GO" id="GO:0005509">
    <property type="term" value="F:calcium ion binding"/>
    <property type="evidence" value="ECO:0007669"/>
    <property type="project" value="InterPro"/>
</dbReference>
<dbReference type="EMBL" id="CP034670">
    <property type="protein sequence ID" value="AZR59910.1"/>
    <property type="molecule type" value="Genomic_DNA"/>
</dbReference>
<protein>
    <submittedName>
        <fullName evidence="3">Calcium-binding protein</fullName>
    </submittedName>
</protein>
<organism evidence="3 4">
    <name type="scientific">Eikenella corrodens</name>
    <dbReference type="NCBI Taxonomy" id="539"/>
    <lineage>
        <taxon>Bacteria</taxon>
        <taxon>Pseudomonadati</taxon>
        <taxon>Pseudomonadota</taxon>
        <taxon>Betaproteobacteria</taxon>
        <taxon>Neisseriales</taxon>
        <taxon>Neisseriaceae</taxon>
        <taxon>Eikenella</taxon>
    </lineage>
</organism>
<gene>
    <name evidence="3" type="ORF">ELB75_07635</name>
</gene>
<dbReference type="InterPro" id="IPR001343">
    <property type="entry name" value="Hemolysn_Ca-bd"/>
</dbReference>
<dbReference type="AlphaFoldDB" id="A0A3S9SK96"/>
<dbReference type="Gene3D" id="2.150.10.10">
    <property type="entry name" value="Serralysin-like metalloprotease, C-terminal"/>
    <property type="match status" value="2"/>
</dbReference>
<dbReference type="InterPro" id="IPR050557">
    <property type="entry name" value="RTX_toxin/Mannuronan_C5-epim"/>
</dbReference>
<dbReference type="InterPro" id="IPR011049">
    <property type="entry name" value="Serralysin-like_metalloprot_C"/>
</dbReference>
<dbReference type="SUPFAM" id="SSF51120">
    <property type="entry name" value="beta-Roll"/>
    <property type="match status" value="2"/>
</dbReference>
<evidence type="ECO:0000256" key="2">
    <source>
        <dbReference type="ARBA" id="ARBA00022525"/>
    </source>
</evidence>
<evidence type="ECO:0000256" key="1">
    <source>
        <dbReference type="ARBA" id="ARBA00004613"/>
    </source>
</evidence>
<dbReference type="GO" id="GO:0005576">
    <property type="term" value="C:extracellular region"/>
    <property type="evidence" value="ECO:0007669"/>
    <property type="project" value="UniProtKB-SubCell"/>
</dbReference>
<proteinExistence type="predicted"/>
<dbReference type="PANTHER" id="PTHR38340:SF1">
    <property type="entry name" value="S-LAYER PROTEIN"/>
    <property type="match status" value="1"/>
</dbReference>
<dbReference type="PANTHER" id="PTHR38340">
    <property type="entry name" value="S-LAYER PROTEIN"/>
    <property type="match status" value="1"/>
</dbReference>
<dbReference type="InterPro" id="IPR018511">
    <property type="entry name" value="Hemolysin-typ_Ca-bd_CS"/>
</dbReference>
<dbReference type="Proteomes" id="UP000282435">
    <property type="component" value="Chromosome"/>
</dbReference>
<evidence type="ECO:0000313" key="3">
    <source>
        <dbReference type="EMBL" id="AZR59910.1"/>
    </source>
</evidence>
<comment type="subcellular location">
    <subcellularLocation>
        <location evidence="1">Secreted</location>
    </subcellularLocation>
</comment>
<dbReference type="PRINTS" id="PR00313">
    <property type="entry name" value="CABNDNGRPT"/>
</dbReference>
<reference evidence="3 4" key="1">
    <citation type="submission" date="2018-12" db="EMBL/GenBank/DDBJ databases">
        <title>Genome sequencing of Eikenella corrodens KCOM 3110 (= JS217).</title>
        <authorList>
            <person name="Koo J.-K."/>
            <person name="Park S.-N."/>
            <person name="Lim Y.K."/>
        </authorList>
    </citation>
    <scope>NUCLEOTIDE SEQUENCE [LARGE SCALE GENOMIC DNA]</scope>
    <source>
        <strain evidence="3 4">KCOM 3110</strain>
    </source>
</reference>
<accession>A0A3S9SK96</accession>
<dbReference type="PROSITE" id="PS00330">
    <property type="entry name" value="HEMOLYSIN_CALCIUM"/>
    <property type="match status" value="1"/>
</dbReference>
<dbReference type="OrthoDB" id="8605339at2"/>
<dbReference type="Pfam" id="PF00353">
    <property type="entry name" value="HemolysinCabind"/>
    <property type="match status" value="4"/>
</dbReference>
<keyword evidence="2" id="KW-0964">Secreted</keyword>
<name>A0A3S9SK96_EIKCO</name>